<dbReference type="GO" id="GO:0031083">
    <property type="term" value="C:BLOC-1 complex"/>
    <property type="evidence" value="ECO:0007669"/>
    <property type="project" value="TreeGrafter"/>
</dbReference>
<dbReference type="EMBL" id="JAQQBR010001831">
    <property type="protein sequence ID" value="KAK0168917.1"/>
    <property type="molecule type" value="Genomic_DNA"/>
</dbReference>
<name>A0AA39FG22_MICHY</name>
<gene>
    <name evidence="3" type="ORF">PV327_002673</name>
</gene>
<dbReference type="PANTHER" id="PTHR31974">
    <property type="entry name" value="BIOGENESIS OF LYSOSOME-RELATED ORGANELLES COMPLEX 1 SUBUNIT 3"/>
    <property type="match status" value="1"/>
</dbReference>
<reference evidence="3" key="1">
    <citation type="journal article" date="2023" name="bioRxiv">
        <title>Scaffold-level genome assemblies of two parasitoid biocontrol wasps reveal the parthenogenesis mechanism and an associated novel virus.</title>
        <authorList>
            <person name="Inwood S."/>
            <person name="Skelly J."/>
            <person name="Guhlin J."/>
            <person name="Harrop T."/>
            <person name="Goldson S."/>
            <person name="Dearden P."/>
        </authorList>
    </citation>
    <scope>NUCLEOTIDE SEQUENCE</scope>
    <source>
        <strain evidence="3">Lincoln</strain>
        <tissue evidence="3">Whole body</tissue>
    </source>
</reference>
<dbReference type="AlphaFoldDB" id="A0AA39FG22"/>
<dbReference type="InterPro" id="IPR017245">
    <property type="entry name" value="BLOC-1_complex_su-3"/>
</dbReference>
<evidence type="ECO:0000256" key="2">
    <source>
        <dbReference type="ARBA" id="ARBA00019581"/>
    </source>
</evidence>
<evidence type="ECO:0000256" key="1">
    <source>
        <dbReference type="ARBA" id="ARBA00008942"/>
    </source>
</evidence>
<reference evidence="3" key="2">
    <citation type="submission" date="2023-03" db="EMBL/GenBank/DDBJ databases">
        <authorList>
            <person name="Inwood S.N."/>
            <person name="Skelly J.G."/>
            <person name="Guhlin J."/>
            <person name="Harrop T.W.R."/>
            <person name="Goldson S.G."/>
            <person name="Dearden P.K."/>
        </authorList>
    </citation>
    <scope>NUCLEOTIDE SEQUENCE</scope>
    <source>
        <strain evidence="3">Lincoln</strain>
        <tissue evidence="3">Whole body</tissue>
    </source>
</reference>
<organism evidence="3 4">
    <name type="scientific">Microctonus hyperodae</name>
    <name type="common">Parasitoid wasp</name>
    <dbReference type="NCBI Taxonomy" id="165561"/>
    <lineage>
        <taxon>Eukaryota</taxon>
        <taxon>Metazoa</taxon>
        <taxon>Ecdysozoa</taxon>
        <taxon>Arthropoda</taxon>
        <taxon>Hexapoda</taxon>
        <taxon>Insecta</taxon>
        <taxon>Pterygota</taxon>
        <taxon>Neoptera</taxon>
        <taxon>Endopterygota</taxon>
        <taxon>Hymenoptera</taxon>
        <taxon>Apocrita</taxon>
        <taxon>Ichneumonoidea</taxon>
        <taxon>Braconidae</taxon>
        <taxon>Euphorinae</taxon>
        <taxon>Microctonus</taxon>
    </lineage>
</organism>
<sequence>MDMKAIVIPGEAPESDEDPIDVTTGFAFKYSTNTSGTIISGEATESDDDGVSWSSTSAVIDATACPQYLDMKVTNSKKSYIKYNSLLHKKLHECNESLRNDLLHLTDDTITTGIQELTNANKQLMKSELTVQEAACQLRNASARWKESSSALFQLIDANFLNTIKI</sequence>
<evidence type="ECO:0000313" key="3">
    <source>
        <dbReference type="EMBL" id="KAK0168917.1"/>
    </source>
</evidence>
<keyword evidence="4" id="KW-1185">Reference proteome</keyword>
<dbReference type="Proteomes" id="UP001168972">
    <property type="component" value="Unassembled WGS sequence"/>
</dbReference>
<proteinExistence type="inferred from homology"/>
<protein>
    <recommendedName>
        <fullName evidence="2">Biogenesis of lysosome-related organelles complex 1 subunit 3</fullName>
    </recommendedName>
</protein>
<evidence type="ECO:0000313" key="4">
    <source>
        <dbReference type="Proteomes" id="UP001168972"/>
    </source>
</evidence>
<comment type="caution">
    <text evidence="3">The sequence shown here is derived from an EMBL/GenBank/DDBJ whole genome shotgun (WGS) entry which is preliminary data.</text>
</comment>
<comment type="similarity">
    <text evidence="1">Belongs to the BLOC1S3 family.</text>
</comment>
<dbReference type="PANTHER" id="PTHR31974:SF2">
    <property type="entry name" value="BIOGENESIS OF LYSOSOME-RELATED ORGANELLES COMPLEX 1 SUBUNIT 3"/>
    <property type="match status" value="1"/>
</dbReference>
<accession>A0AA39FG22</accession>
<dbReference type="Pfam" id="PF15753">
    <property type="entry name" value="BLOC1S3"/>
    <property type="match status" value="1"/>
</dbReference>